<organism evidence="1 2">
    <name type="scientific">Mycolicibacterium flavescens</name>
    <name type="common">Mycobacterium flavescens</name>
    <dbReference type="NCBI Taxonomy" id="1776"/>
    <lineage>
        <taxon>Bacteria</taxon>
        <taxon>Bacillati</taxon>
        <taxon>Actinomycetota</taxon>
        <taxon>Actinomycetes</taxon>
        <taxon>Mycobacteriales</taxon>
        <taxon>Mycobacteriaceae</taxon>
        <taxon>Mycolicibacterium</taxon>
    </lineage>
</organism>
<accession>A0A1E3RLC7</accession>
<dbReference type="PRINTS" id="PR00413">
    <property type="entry name" value="HADHALOGNASE"/>
</dbReference>
<comment type="caution">
    <text evidence="1">The sequence shown here is derived from an EMBL/GenBank/DDBJ whole genome shotgun (WGS) entry which is preliminary data.</text>
</comment>
<dbReference type="Gene3D" id="3.40.50.1000">
    <property type="entry name" value="HAD superfamily/HAD-like"/>
    <property type="match status" value="1"/>
</dbReference>
<dbReference type="InterPro" id="IPR006439">
    <property type="entry name" value="HAD-SF_hydro_IA"/>
</dbReference>
<dbReference type="SUPFAM" id="SSF56784">
    <property type="entry name" value="HAD-like"/>
    <property type="match status" value="1"/>
</dbReference>
<dbReference type="EMBL" id="MIHA01000005">
    <property type="protein sequence ID" value="ODQ90685.1"/>
    <property type="molecule type" value="Genomic_DNA"/>
</dbReference>
<proteinExistence type="predicted"/>
<dbReference type="GO" id="GO:0016787">
    <property type="term" value="F:hydrolase activity"/>
    <property type="evidence" value="ECO:0007669"/>
    <property type="project" value="InterPro"/>
</dbReference>
<dbReference type="PANTHER" id="PTHR42896:SF2">
    <property type="entry name" value="CBBY-LIKE PROTEIN"/>
    <property type="match status" value="1"/>
</dbReference>
<dbReference type="STRING" id="1776.BHQ18_08045"/>
<dbReference type="Pfam" id="PF00702">
    <property type="entry name" value="Hydrolase"/>
    <property type="match status" value="1"/>
</dbReference>
<dbReference type="InterPro" id="IPR023198">
    <property type="entry name" value="PGP-like_dom2"/>
</dbReference>
<name>A0A1E3RLC7_MYCFV</name>
<dbReference type="InterPro" id="IPR023214">
    <property type="entry name" value="HAD_sf"/>
</dbReference>
<reference evidence="2" key="1">
    <citation type="submission" date="2016-09" db="EMBL/GenBank/DDBJ databases">
        <authorList>
            <person name="Greninger A.L."/>
            <person name="Jerome K.R."/>
            <person name="Mcnair B."/>
            <person name="Wallis C."/>
            <person name="Fang F."/>
        </authorList>
    </citation>
    <scope>NUCLEOTIDE SEQUENCE [LARGE SCALE GENOMIC DNA]</scope>
    <source>
        <strain evidence="2">M6</strain>
    </source>
</reference>
<evidence type="ECO:0000313" key="2">
    <source>
        <dbReference type="Proteomes" id="UP000094053"/>
    </source>
</evidence>
<protein>
    <submittedName>
        <fullName evidence="1">Haloacid dehalogenase</fullName>
    </submittedName>
</protein>
<dbReference type="AlphaFoldDB" id="A0A1E3RLC7"/>
<dbReference type="Gene3D" id="1.10.150.240">
    <property type="entry name" value="Putative phosphatase, domain 2"/>
    <property type="match status" value="1"/>
</dbReference>
<dbReference type="Proteomes" id="UP000094053">
    <property type="component" value="Unassembled WGS sequence"/>
</dbReference>
<gene>
    <name evidence="1" type="ORF">BHQ18_08045</name>
</gene>
<dbReference type="PANTHER" id="PTHR42896">
    <property type="entry name" value="XYLULOSE-1,5-BISPHOSPHATE (XUBP) PHOSPHATASE"/>
    <property type="match status" value="1"/>
</dbReference>
<evidence type="ECO:0000313" key="1">
    <source>
        <dbReference type="EMBL" id="ODQ90685.1"/>
    </source>
</evidence>
<dbReference type="RefSeq" id="WP_069413081.1">
    <property type="nucleotide sequence ID" value="NZ_JACKUL010000026.1"/>
</dbReference>
<sequence length="266" mass="28822">MPTTQETTWRAGRFWWDCASTSSICELRAVVFDLDALTDIECDGHRVAYNAAFAAHGLDFQWSVTRYRQLLALSDERQRVAAELRKRGVATEVDVLTKLLADEIYATKTMLFDELILERDLTPRPGLVDFVMDAVGAGIQIAVVTNGQRGWAEPLVRQLVGEGMVESVVTAEDVVKPSPDPEAHRHALWELGVCPDDALAVTGSASGLRAATGAGMPTLVITGEGTPDIPAALAVRPSFDGENPLRIADCQRLHAAWSKSHKSSAA</sequence>
<keyword evidence="2" id="KW-1185">Reference proteome</keyword>
<dbReference type="InterPro" id="IPR044999">
    <property type="entry name" value="CbbY-like"/>
</dbReference>
<dbReference type="InterPro" id="IPR036412">
    <property type="entry name" value="HAD-like_sf"/>
</dbReference>
<dbReference type="OrthoDB" id="9812856at2"/>